<feature type="transmembrane region" description="Helical" evidence="1">
    <location>
        <begin position="34"/>
        <end position="53"/>
    </location>
</feature>
<proteinExistence type="predicted"/>
<keyword evidence="1" id="KW-1133">Transmembrane helix</keyword>
<keyword evidence="1" id="KW-0812">Transmembrane</keyword>
<dbReference type="Proteomes" id="UP000050525">
    <property type="component" value="Unassembled WGS sequence"/>
</dbReference>
<keyword evidence="3" id="KW-1185">Reference proteome</keyword>
<gene>
    <name evidence="2" type="ORF">Y1Q_0012468</name>
</gene>
<protein>
    <submittedName>
        <fullName evidence="2">Uncharacterized protein</fullName>
    </submittedName>
</protein>
<comment type="caution">
    <text evidence="2">The sequence shown here is derived from an EMBL/GenBank/DDBJ whole genome shotgun (WGS) entry which is preliminary data.</text>
</comment>
<sequence length="70" mass="8471">MPTILLTRYFAHPHSDADEEHEEKKKHKAKRHQLPMQMLTVIFHPIFIIYLDIPPLWSLALERQENEIKR</sequence>
<evidence type="ECO:0000313" key="3">
    <source>
        <dbReference type="Proteomes" id="UP000050525"/>
    </source>
</evidence>
<reference evidence="2 3" key="1">
    <citation type="journal article" date="2012" name="Genome Biol.">
        <title>Sequencing three crocodilian genomes to illuminate the evolution of archosaurs and amniotes.</title>
        <authorList>
            <person name="St John J.A."/>
            <person name="Braun E.L."/>
            <person name="Isberg S.R."/>
            <person name="Miles L.G."/>
            <person name="Chong A.Y."/>
            <person name="Gongora J."/>
            <person name="Dalzell P."/>
            <person name="Moran C."/>
            <person name="Bed'hom B."/>
            <person name="Abzhanov A."/>
            <person name="Burgess S.C."/>
            <person name="Cooksey A.M."/>
            <person name="Castoe T.A."/>
            <person name="Crawford N.G."/>
            <person name="Densmore L.D."/>
            <person name="Drew J.C."/>
            <person name="Edwards S.V."/>
            <person name="Faircloth B.C."/>
            <person name="Fujita M.K."/>
            <person name="Greenwold M.J."/>
            <person name="Hoffmann F.G."/>
            <person name="Howard J.M."/>
            <person name="Iguchi T."/>
            <person name="Janes D.E."/>
            <person name="Khan S.Y."/>
            <person name="Kohno S."/>
            <person name="de Koning A.J."/>
            <person name="Lance S.L."/>
            <person name="McCarthy F.M."/>
            <person name="McCormack J.E."/>
            <person name="Merchant M.E."/>
            <person name="Peterson D.G."/>
            <person name="Pollock D.D."/>
            <person name="Pourmand N."/>
            <person name="Raney B.J."/>
            <person name="Roessler K.A."/>
            <person name="Sanford J.R."/>
            <person name="Sawyer R.H."/>
            <person name="Schmidt C.J."/>
            <person name="Triplett E.W."/>
            <person name="Tuberville T.D."/>
            <person name="Venegas-Anaya M."/>
            <person name="Howard J.T."/>
            <person name="Jarvis E.D."/>
            <person name="Guillette L.J.Jr."/>
            <person name="Glenn T.C."/>
            <person name="Green R.E."/>
            <person name="Ray D.A."/>
        </authorList>
    </citation>
    <scope>NUCLEOTIDE SEQUENCE [LARGE SCALE GENOMIC DNA]</scope>
    <source>
        <strain evidence="2">KSC_2009_1</strain>
    </source>
</reference>
<dbReference type="EMBL" id="AKHW03006358">
    <property type="protein sequence ID" value="KYO20557.1"/>
    <property type="molecule type" value="Genomic_DNA"/>
</dbReference>
<accession>A0A151M7S4</accession>
<evidence type="ECO:0000313" key="2">
    <source>
        <dbReference type="EMBL" id="KYO20557.1"/>
    </source>
</evidence>
<evidence type="ECO:0000256" key="1">
    <source>
        <dbReference type="SAM" id="Phobius"/>
    </source>
</evidence>
<dbReference type="AlphaFoldDB" id="A0A151M7S4"/>
<organism evidence="2 3">
    <name type="scientific">Alligator mississippiensis</name>
    <name type="common">American alligator</name>
    <dbReference type="NCBI Taxonomy" id="8496"/>
    <lineage>
        <taxon>Eukaryota</taxon>
        <taxon>Metazoa</taxon>
        <taxon>Chordata</taxon>
        <taxon>Craniata</taxon>
        <taxon>Vertebrata</taxon>
        <taxon>Euteleostomi</taxon>
        <taxon>Archelosauria</taxon>
        <taxon>Archosauria</taxon>
        <taxon>Crocodylia</taxon>
        <taxon>Alligatoridae</taxon>
        <taxon>Alligatorinae</taxon>
        <taxon>Alligator</taxon>
    </lineage>
</organism>
<keyword evidence="1" id="KW-0472">Membrane</keyword>
<name>A0A151M7S4_ALLMI</name>